<sequence>MELLDRVRAICLALPEVTERLSHGSPTWFVRGKTTFVTLHVTGHHESRFPHLWCAAPAGAQQELVAEDPERFFRPPYVGGRGWLGVRLDGRVDWSEITELCTDAYRVVAPRRLAALLDDDVVDGRDRR</sequence>
<reference evidence="1 2" key="1">
    <citation type="submission" date="2024-09" db="EMBL/GenBank/DDBJ databases">
        <authorList>
            <person name="Sun Q."/>
            <person name="Mori K."/>
        </authorList>
    </citation>
    <scope>NUCLEOTIDE SEQUENCE [LARGE SCALE GENOMIC DNA]</scope>
    <source>
        <strain evidence="1 2">TBRC 2205</strain>
    </source>
</reference>
<evidence type="ECO:0000313" key="1">
    <source>
        <dbReference type="EMBL" id="MFC0564658.1"/>
    </source>
</evidence>
<keyword evidence="1" id="KW-0238">DNA-binding</keyword>
<dbReference type="GO" id="GO:0003677">
    <property type="term" value="F:DNA binding"/>
    <property type="evidence" value="ECO:0007669"/>
    <property type="project" value="UniProtKB-KW"/>
</dbReference>
<dbReference type="Proteomes" id="UP001589894">
    <property type="component" value="Unassembled WGS sequence"/>
</dbReference>
<organism evidence="1 2">
    <name type="scientific">Plantactinospora siamensis</name>
    <dbReference type="NCBI Taxonomy" id="555372"/>
    <lineage>
        <taxon>Bacteria</taxon>
        <taxon>Bacillati</taxon>
        <taxon>Actinomycetota</taxon>
        <taxon>Actinomycetes</taxon>
        <taxon>Micromonosporales</taxon>
        <taxon>Micromonosporaceae</taxon>
        <taxon>Plantactinospora</taxon>
    </lineage>
</organism>
<dbReference type="EMBL" id="JBHLUE010000008">
    <property type="protein sequence ID" value="MFC0564658.1"/>
    <property type="molecule type" value="Genomic_DNA"/>
</dbReference>
<dbReference type="Pfam" id="PF04237">
    <property type="entry name" value="YjbR"/>
    <property type="match status" value="1"/>
</dbReference>
<dbReference type="Gene3D" id="3.90.1150.30">
    <property type="match status" value="1"/>
</dbReference>
<protein>
    <submittedName>
        <fullName evidence="1">MmcQ/YjbR family DNA-binding protein</fullName>
    </submittedName>
</protein>
<name>A0ABV6NV46_9ACTN</name>
<keyword evidence="2" id="KW-1185">Reference proteome</keyword>
<dbReference type="InterPro" id="IPR038056">
    <property type="entry name" value="YjbR-like_sf"/>
</dbReference>
<accession>A0ABV6NV46</accession>
<comment type="caution">
    <text evidence="1">The sequence shown here is derived from an EMBL/GenBank/DDBJ whole genome shotgun (WGS) entry which is preliminary data.</text>
</comment>
<dbReference type="RefSeq" id="WP_377337846.1">
    <property type="nucleotide sequence ID" value="NZ_JBHLUE010000008.1"/>
</dbReference>
<dbReference type="SUPFAM" id="SSF142906">
    <property type="entry name" value="YjbR-like"/>
    <property type="match status" value="1"/>
</dbReference>
<proteinExistence type="predicted"/>
<gene>
    <name evidence="1" type="ORF">ACFFHU_10995</name>
</gene>
<dbReference type="InterPro" id="IPR058532">
    <property type="entry name" value="YjbR/MT2646/Rv2570-like"/>
</dbReference>
<evidence type="ECO:0000313" key="2">
    <source>
        <dbReference type="Proteomes" id="UP001589894"/>
    </source>
</evidence>